<dbReference type="InterPro" id="IPR011990">
    <property type="entry name" value="TPR-like_helical_dom_sf"/>
</dbReference>
<dbReference type="PANTHER" id="PTHR12788:SF10">
    <property type="entry name" value="PROTEIN-TYROSINE SULFOTRANSFERASE"/>
    <property type="match status" value="1"/>
</dbReference>
<dbReference type="AlphaFoldDB" id="A0A1H4AFK4"/>
<evidence type="ECO:0000256" key="2">
    <source>
        <dbReference type="PROSITE-ProRule" id="PRU00339"/>
    </source>
</evidence>
<evidence type="ECO:0000313" key="3">
    <source>
        <dbReference type="EMBL" id="SEA34863.1"/>
    </source>
</evidence>
<proteinExistence type="predicted"/>
<keyword evidence="2" id="KW-0802">TPR repeat</keyword>
<protein>
    <submittedName>
        <fullName evidence="3">Tetratricopeptide repeat-containing protein</fullName>
    </submittedName>
</protein>
<accession>A0A1H4AFK4</accession>
<gene>
    <name evidence="3" type="ORF">SAMN05216562_2760</name>
</gene>
<dbReference type="PANTHER" id="PTHR12788">
    <property type="entry name" value="PROTEIN-TYROSINE SULFOTRANSFERASE 2"/>
    <property type="match status" value="1"/>
</dbReference>
<evidence type="ECO:0000256" key="1">
    <source>
        <dbReference type="ARBA" id="ARBA00022679"/>
    </source>
</evidence>
<dbReference type="SMART" id="SM00028">
    <property type="entry name" value="TPR"/>
    <property type="match status" value="4"/>
</dbReference>
<dbReference type="OrthoDB" id="9815894at2"/>
<feature type="repeat" description="TPR" evidence="2">
    <location>
        <begin position="45"/>
        <end position="78"/>
    </location>
</feature>
<sequence>MTTHKALENYKGRLKKKLELALSHNDIQACTHIGKLLVEIPELDAKAWLLLSEVYRRTKRTEDALDAIDKGLKLQPNHPHHVAQQAFCLLSNGNFSDLIPALRHAKELNIQDTWSLDILGTSSASIDEHTLAIHFFTKATKIAPSVLRFRHNLAMSQIALGRTIEAEKNFRNIIKESPSSGKAYWGLSLIDRCKSSDLKDLIKIANSESSTEEEKVFARFSLGSLLEKNKNFEESFKYYKLGNDSKRRQIKFSIHEEKNKFSKIKQTFNKDWISNKESGNQTDQVIFICGLPRTGTTLIERMLSSHSSVTPYGELRNFGIALKKLCERPLNLDYDLDTIHASAKLPMQQLGETYLSSIPKDDNHTTHIIDKNPFNFLYIPLIAKSLPNAKIIHMTRDPMDTCFSNYKQLFSAVAFYSYDLEELAEYYLLYRNLTEYWEQQLPSQVTRISYENLIENPKRELEKLLGFCELQWEDECLNHPNTKSQVATASAMQARKPIYHSSVGKWKAYQKFLSSALDILIQAEIKLN</sequence>
<dbReference type="Proteomes" id="UP000198658">
    <property type="component" value="Unassembled WGS sequence"/>
</dbReference>
<dbReference type="InterPro" id="IPR019734">
    <property type="entry name" value="TPR_rpt"/>
</dbReference>
<name>A0A1H4AFK4_9GAMM</name>
<dbReference type="STRING" id="658218.SAMN05216562_2760"/>
<evidence type="ECO:0000313" key="4">
    <source>
        <dbReference type="Proteomes" id="UP000198658"/>
    </source>
</evidence>
<dbReference type="InterPro" id="IPR026634">
    <property type="entry name" value="TPST-like"/>
</dbReference>
<dbReference type="Pfam" id="PF13469">
    <property type="entry name" value="Sulfotransfer_3"/>
    <property type="match status" value="1"/>
</dbReference>
<reference evidence="4" key="1">
    <citation type="submission" date="2016-10" db="EMBL/GenBank/DDBJ databases">
        <authorList>
            <person name="Varghese N."/>
            <person name="Submissions S."/>
        </authorList>
    </citation>
    <scope>NUCLEOTIDE SEQUENCE [LARGE SCALE GENOMIC DNA]</scope>
    <source>
        <strain evidence="4">CGMCC 1.10657</strain>
    </source>
</reference>
<organism evidence="3 4">
    <name type="scientific">Microbulbifer marinus</name>
    <dbReference type="NCBI Taxonomy" id="658218"/>
    <lineage>
        <taxon>Bacteria</taxon>
        <taxon>Pseudomonadati</taxon>
        <taxon>Pseudomonadota</taxon>
        <taxon>Gammaproteobacteria</taxon>
        <taxon>Cellvibrionales</taxon>
        <taxon>Microbulbiferaceae</taxon>
        <taxon>Microbulbifer</taxon>
    </lineage>
</organism>
<dbReference type="Gene3D" id="3.40.50.300">
    <property type="entry name" value="P-loop containing nucleotide triphosphate hydrolases"/>
    <property type="match status" value="1"/>
</dbReference>
<keyword evidence="1" id="KW-0808">Transferase</keyword>
<dbReference type="RefSeq" id="WP_091389659.1">
    <property type="nucleotide sequence ID" value="NZ_FNQO01000003.1"/>
</dbReference>
<dbReference type="GO" id="GO:0008476">
    <property type="term" value="F:protein-tyrosine sulfotransferase activity"/>
    <property type="evidence" value="ECO:0007669"/>
    <property type="project" value="InterPro"/>
</dbReference>
<dbReference type="SUPFAM" id="SSF48452">
    <property type="entry name" value="TPR-like"/>
    <property type="match status" value="1"/>
</dbReference>
<dbReference type="InterPro" id="IPR027417">
    <property type="entry name" value="P-loop_NTPase"/>
</dbReference>
<dbReference type="EMBL" id="FNQO01000003">
    <property type="protein sequence ID" value="SEA34863.1"/>
    <property type="molecule type" value="Genomic_DNA"/>
</dbReference>
<keyword evidence="4" id="KW-1185">Reference proteome</keyword>
<dbReference type="Gene3D" id="1.25.40.10">
    <property type="entry name" value="Tetratricopeptide repeat domain"/>
    <property type="match status" value="1"/>
</dbReference>
<dbReference type="Pfam" id="PF13181">
    <property type="entry name" value="TPR_8"/>
    <property type="match status" value="1"/>
</dbReference>
<dbReference type="PROSITE" id="PS50005">
    <property type="entry name" value="TPR"/>
    <property type="match status" value="1"/>
</dbReference>
<dbReference type="SUPFAM" id="SSF52540">
    <property type="entry name" value="P-loop containing nucleoside triphosphate hydrolases"/>
    <property type="match status" value="1"/>
</dbReference>